<dbReference type="InterPro" id="IPR019430">
    <property type="entry name" value="7TM_GPCR_serpentine_rcpt_Srx"/>
</dbReference>
<dbReference type="EMBL" id="PDUG01000006">
    <property type="protein sequence ID" value="PIC18611.1"/>
    <property type="molecule type" value="Genomic_DNA"/>
</dbReference>
<evidence type="ECO:0000313" key="3">
    <source>
        <dbReference type="EMBL" id="PIC18611.1"/>
    </source>
</evidence>
<dbReference type="PANTHER" id="PTHR23017:SF21">
    <property type="entry name" value="7TM GPCR SERPENTINE RECEPTOR CLASS X (SRX) DOMAIN-CONTAINING PROTEIN"/>
    <property type="match status" value="1"/>
</dbReference>
<keyword evidence="1" id="KW-0812">Transmembrane</keyword>
<feature type="transmembrane region" description="Helical" evidence="1">
    <location>
        <begin position="277"/>
        <end position="295"/>
    </location>
</feature>
<keyword evidence="1" id="KW-1133">Transmembrane helix</keyword>
<dbReference type="PANTHER" id="PTHR23017">
    <property type="entry name" value="SERPENTINE RECEPTOR, CLASS X"/>
    <property type="match status" value="1"/>
</dbReference>
<dbReference type="Proteomes" id="UP000230233">
    <property type="component" value="Chromosome X"/>
</dbReference>
<comment type="caution">
    <text evidence="3">The sequence shown here is derived from an EMBL/GenBank/DDBJ whole genome shotgun (WGS) entry which is preliminary data.</text>
</comment>
<dbReference type="AlphaFoldDB" id="A0A2G5SUR6"/>
<reference evidence="4" key="1">
    <citation type="submission" date="2017-10" db="EMBL/GenBank/DDBJ databases">
        <title>Rapid genome shrinkage in a self-fertile nematode reveals novel sperm competition proteins.</title>
        <authorList>
            <person name="Yin D."/>
            <person name="Schwarz E.M."/>
            <person name="Thomas C.G."/>
            <person name="Felde R.L."/>
            <person name="Korf I.F."/>
            <person name="Cutter A.D."/>
            <person name="Schartner C.M."/>
            <person name="Ralston E.J."/>
            <person name="Meyer B.J."/>
            <person name="Haag E.S."/>
        </authorList>
    </citation>
    <scope>NUCLEOTIDE SEQUENCE [LARGE SCALE GENOMIC DNA]</scope>
    <source>
        <strain evidence="4">JU1422</strain>
    </source>
</reference>
<feature type="domain" description="7TM GPCR serpentine receptor class x (Srx)" evidence="2">
    <location>
        <begin position="10"/>
        <end position="207"/>
    </location>
</feature>
<feature type="transmembrane region" description="Helical" evidence="1">
    <location>
        <begin position="6"/>
        <end position="25"/>
    </location>
</feature>
<proteinExistence type="predicted"/>
<protein>
    <recommendedName>
        <fullName evidence="2">7TM GPCR serpentine receptor class x (Srx) domain-containing protein</fullName>
    </recommendedName>
</protein>
<dbReference type="Pfam" id="PF10328">
    <property type="entry name" value="7TM_GPCR_Srx"/>
    <property type="match status" value="1"/>
</dbReference>
<dbReference type="OrthoDB" id="5796094at2759"/>
<gene>
    <name evidence="3" type="primary">Cni-C15H9.3</name>
    <name evidence="3" type="synonym">Cnig_chr_X.g24444</name>
    <name evidence="3" type="ORF">B9Z55_024444</name>
</gene>
<organism evidence="3 4">
    <name type="scientific">Caenorhabditis nigoni</name>
    <dbReference type="NCBI Taxonomy" id="1611254"/>
    <lineage>
        <taxon>Eukaryota</taxon>
        <taxon>Metazoa</taxon>
        <taxon>Ecdysozoa</taxon>
        <taxon>Nematoda</taxon>
        <taxon>Chromadorea</taxon>
        <taxon>Rhabditida</taxon>
        <taxon>Rhabditina</taxon>
        <taxon>Rhabditomorpha</taxon>
        <taxon>Rhabditoidea</taxon>
        <taxon>Rhabditidae</taxon>
        <taxon>Peloderinae</taxon>
        <taxon>Caenorhabditis</taxon>
    </lineage>
</organism>
<feature type="transmembrane region" description="Helical" evidence="1">
    <location>
        <begin position="245"/>
        <end position="265"/>
    </location>
</feature>
<evidence type="ECO:0000313" key="4">
    <source>
        <dbReference type="Proteomes" id="UP000230233"/>
    </source>
</evidence>
<evidence type="ECO:0000259" key="2">
    <source>
        <dbReference type="Pfam" id="PF10328"/>
    </source>
</evidence>
<feature type="transmembrane region" description="Helical" evidence="1">
    <location>
        <begin position="123"/>
        <end position="143"/>
    </location>
</feature>
<name>A0A2G5SUR6_9PELO</name>
<feature type="transmembrane region" description="Helical" evidence="1">
    <location>
        <begin position="91"/>
        <end position="116"/>
    </location>
</feature>
<feature type="transmembrane region" description="Helical" evidence="1">
    <location>
        <begin position="168"/>
        <end position="193"/>
    </location>
</feature>
<dbReference type="SUPFAM" id="SSF81321">
    <property type="entry name" value="Family A G protein-coupled receptor-like"/>
    <property type="match status" value="1"/>
</dbReference>
<keyword evidence="4" id="KW-1185">Reference proteome</keyword>
<keyword evidence="1" id="KW-0472">Membrane</keyword>
<evidence type="ECO:0000256" key="1">
    <source>
        <dbReference type="SAM" id="Phobius"/>
    </source>
</evidence>
<sequence length="314" mass="35932">MSFVYLKALMCVWGMFWNLLINAAILNDRVLRNSSTFLLLALHFFACTVDVGSRLVFDVPSEILNRPLFRLSVNYDDFPTKLFHFTTYSCWFIQLYSLIAIAASHILAVYGTLYYARFTQKKTIIVIIAIIFLSMLSVCYLWSPEFPIIFHPEFWGWSETRGKPLVNFFFYLNYVVQGIVFFCLALTDILIVYKLSTIKESVFASEKSATVAPPQMEMMQVSVVNSGNAVLAPRRTTRVSTELKVSINFIIVSLFLLIQTLIYNICTLYEDNNLCLFLLFIAPIFRGSKCLAYLVSGSALRNAIANLVLCRKKF</sequence>
<feature type="transmembrane region" description="Helical" evidence="1">
    <location>
        <begin position="37"/>
        <end position="57"/>
    </location>
</feature>
<dbReference type="Gene3D" id="1.20.1070.10">
    <property type="entry name" value="Rhodopsin 7-helix transmembrane proteins"/>
    <property type="match status" value="1"/>
</dbReference>
<accession>A0A2G5SUR6</accession>